<evidence type="ECO:0000256" key="1">
    <source>
        <dbReference type="ARBA" id="ARBA00001462"/>
    </source>
</evidence>
<comment type="similarity">
    <text evidence="2">Belongs to the glycosyl hydrolase 51 family.</text>
</comment>
<dbReference type="Pfam" id="PF22848">
    <property type="entry name" value="ASD1_dom"/>
    <property type="match status" value="1"/>
</dbReference>
<dbReference type="PANTHER" id="PTHR31776">
    <property type="entry name" value="ALPHA-L-ARABINOFURANOSIDASE 1"/>
    <property type="match status" value="1"/>
</dbReference>
<accession>A0A9X2JYH1</accession>
<dbReference type="EMBL" id="JAMTCS010000016">
    <property type="protein sequence ID" value="MCP2267198.1"/>
    <property type="molecule type" value="Genomic_DNA"/>
</dbReference>
<gene>
    <name evidence="7" type="ORF">APR03_004570</name>
</gene>
<dbReference type="Gene3D" id="3.20.20.80">
    <property type="entry name" value="Glycosidases"/>
    <property type="match status" value="1"/>
</dbReference>
<evidence type="ECO:0000313" key="8">
    <source>
        <dbReference type="Proteomes" id="UP001139493"/>
    </source>
</evidence>
<dbReference type="GO" id="GO:0046556">
    <property type="term" value="F:alpha-L-arabinofuranosidase activity"/>
    <property type="evidence" value="ECO:0007669"/>
    <property type="project" value="UniProtKB-EC"/>
</dbReference>
<dbReference type="InterPro" id="IPR051563">
    <property type="entry name" value="Glycosyl_Hydrolase_51"/>
</dbReference>
<evidence type="ECO:0000256" key="4">
    <source>
        <dbReference type="ARBA" id="ARBA00022729"/>
    </source>
</evidence>
<dbReference type="RefSeq" id="WP_253839574.1">
    <property type="nucleotide sequence ID" value="NZ_JAMTCS010000016.1"/>
</dbReference>
<dbReference type="InterPro" id="IPR017853">
    <property type="entry name" value="GH"/>
</dbReference>
<dbReference type="InterPro" id="IPR010720">
    <property type="entry name" value="Alpha-L-AF_C"/>
</dbReference>
<dbReference type="Pfam" id="PF06964">
    <property type="entry name" value="Alpha-L-AF_C"/>
    <property type="match status" value="1"/>
</dbReference>
<evidence type="ECO:0000259" key="6">
    <source>
        <dbReference type="SMART" id="SM00813"/>
    </source>
</evidence>
<comment type="caution">
    <text evidence="7">The sequence shown here is derived from an EMBL/GenBank/DDBJ whole genome shotgun (WGS) entry which is preliminary data.</text>
</comment>
<dbReference type="GO" id="GO:0046373">
    <property type="term" value="P:L-arabinose metabolic process"/>
    <property type="evidence" value="ECO:0007669"/>
    <property type="project" value="InterPro"/>
</dbReference>
<feature type="domain" description="Alpha-L-arabinofuranosidase C-terminal" evidence="6">
    <location>
        <begin position="429"/>
        <end position="750"/>
    </location>
</feature>
<proteinExistence type="inferred from homology"/>
<protein>
    <recommendedName>
        <fullName evidence="3">non-reducing end alpha-L-arabinofuranosidase</fullName>
        <ecNumber evidence="3">3.2.1.55</ecNumber>
    </recommendedName>
</protein>
<name>A0A9X2JYH1_9MICO</name>
<dbReference type="AlphaFoldDB" id="A0A9X2JYH1"/>
<dbReference type="Gene3D" id="2.60.120.560">
    <property type="entry name" value="Exo-inulinase, domain 1"/>
    <property type="match status" value="1"/>
</dbReference>
<keyword evidence="5" id="KW-0378">Hydrolase</keyword>
<keyword evidence="4" id="KW-0732">Signal</keyword>
<evidence type="ECO:0000256" key="3">
    <source>
        <dbReference type="ARBA" id="ARBA00012670"/>
    </source>
</evidence>
<dbReference type="EC" id="3.2.1.55" evidence="3"/>
<dbReference type="SMART" id="SM00813">
    <property type="entry name" value="Alpha-L-AF_C"/>
    <property type="match status" value="1"/>
</dbReference>
<evidence type="ECO:0000256" key="2">
    <source>
        <dbReference type="ARBA" id="ARBA00007186"/>
    </source>
</evidence>
<dbReference type="PANTHER" id="PTHR31776:SF26">
    <property type="entry name" value="SECRETED ARABINOSIDASE"/>
    <property type="match status" value="1"/>
</dbReference>
<dbReference type="Proteomes" id="UP001139493">
    <property type="component" value="Unassembled WGS sequence"/>
</dbReference>
<dbReference type="SUPFAM" id="SSF51445">
    <property type="entry name" value="(Trans)glycosidases"/>
    <property type="match status" value="1"/>
</dbReference>
<keyword evidence="8" id="KW-1185">Reference proteome</keyword>
<evidence type="ECO:0000256" key="5">
    <source>
        <dbReference type="ARBA" id="ARBA00022801"/>
    </source>
</evidence>
<dbReference type="InterPro" id="IPR055235">
    <property type="entry name" value="ASD1_cat"/>
</dbReference>
<reference evidence="7" key="1">
    <citation type="submission" date="2022-06" db="EMBL/GenBank/DDBJ databases">
        <title>Genomic Encyclopedia of Archaeal and Bacterial Type Strains, Phase II (KMG-II): from individual species to whole genera.</title>
        <authorList>
            <person name="Goeker M."/>
        </authorList>
    </citation>
    <scope>NUCLEOTIDE SEQUENCE</scope>
    <source>
        <strain evidence="7">DSM 26652</strain>
    </source>
</reference>
<comment type="catalytic activity">
    <reaction evidence="1">
        <text>Hydrolysis of terminal non-reducing alpha-L-arabinofuranoside residues in alpha-L-arabinosides.</text>
        <dbReference type="EC" id="3.2.1.55"/>
    </reaction>
</comment>
<organism evidence="7 8">
    <name type="scientific">Promicromonospora thailandica</name>
    <dbReference type="NCBI Taxonomy" id="765201"/>
    <lineage>
        <taxon>Bacteria</taxon>
        <taxon>Bacillati</taxon>
        <taxon>Actinomycetota</taxon>
        <taxon>Actinomycetes</taxon>
        <taxon>Micrococcales</taxon>
        <taxon>Promicromonosporaceae</taxon>
        <taxon>Promicromonospora</taxon>
    </lineage>
</organism>
<evidence type="ECO:0000313" key="7">
    <source>
        <dbReference type="EMBL" id="MCP2267198.1"/>
    </source>
</evidence>
<sequence length="758" mass="81902">MTTSPNDVAIHVQQPTGTRVSQDLWGLFLEDINYALDGGLNADLVRNGDFEATPADRPGWGPLTGWETTDGVRVRSDRPVSAANATYVRLPAGSRLTNRGYDPAGMLVREGTSRLRLAVRRATLSAASHASLTTADGGVLARVEIPVADDDWRWVEVDLTSAATTRAALTLEVSEGAVDVDLVELRPVDPQGRARLFRPDLVETLRALRPAFVRFPGGCVAHGYGLDNIYHWKRTIGPREHRVPMPNTWGYHQSMAIGYHEYFLLCEELGATPMPVVAAGVCCQNVPGGPQAIPQQRMPQYVQDVLDLVEYANGGPETRWGAVRAAAGHPEPFGLRYLGLGNEDVVDAQFADRFGQLFEAVRKAYPDVTVIGTLGPKPYGPDYDAGWELARRLAVPMVDEHSYRSPRWLLQHLDRFNHYDRSGPAVYLGEWAAHTSTMRSALAEAAYMTAVERNSDVVRLSSYAPLLARVGSTQWLPDLVYFTDDEVRPSPSYHVQRMMAQVRGEQVLGCAVSGHTDRPQAPPAMQRVTFRSPGATTRFTAIRVGGTAHPDQLVGPEDTVTLAADGSELELVATRTDGAEGFVVGFSGAVGETVHEFQVGGWRNESLILARRDDGIGNEVDGPHPFGGVRTDEPLHVRVTVDGARIRVWLDDALVHDHEDDLCPWPDLVAGATSGRDGGTHVTLVSLADEDRTAHLVVDGASGTGPVVVTTLAGGAPDVGRPFEASPVEPVATAAELTDGRAAIPVPAWSLVTVRVGA</sequence>
<dbReference type="Gene3D" id="2.60.120.260">
    <property type="entry name" value="Galactose-binding domain-like"/>
    <property type="match status" value="1"/>
</dbReference>